<keyword evidence="1" id="KW-1133">Transmembrane helix</keyword>
<feature type="transmembrane region" description="Helical" evidence="1">
    <location>
        <begin position="60"/>
        <end position="83"/>
    </location>
</feature>
<dbReference type="AlphaFoldDB" id="A0AAV7G1I7"/>
<organism evidence="2 3">
    <name type="scientific">Dendrobium chrysotoxum</name>
    <name type="common">Orchid</name>
    <dbReference type="NCBI Taxonomy" id="161865"/>
    <lineage>
        <taxon>Eukaryota</taxon>
        <taxon>Viridiplantae</taxon>
        <taxon>Streptophyta</taxon>
        <taxon>Embryophyta</taxon>
        <taxon>Tracheophyta</taxon>
        <taxon>Spermatophyta</taxon>
        <taxon>Magnoliopsida</taxon>
        <taxon>Liliopsida</taxon>
        <taxon>Asparagales</taxon>
        <taxon>Orchidaceae</taxon>
        <taxon>Epidendroideae</taxon>
        <taxon>Malaxideae</taxon>
        <taxon>Dendrobiinae</taxon>
        <taxon>Dendrobium</taxon>
    </lineage>
</organism>
<keyword evidence="3" id="KW-1185">Reference proteome</keyword>
<accession>A0AAV7G1I7</accession>
<dbReference type="Proteomes" id="UP000775213">
    <property type="component" value="Unassembled WGS sequence"/>
</dbReference>
<proteinExistence type="predicted"/>
<name>A0AAV7G1I7_DENCH</name>
<reference evidence="2 3" key="1">
    <citation type="journal article" date="2021" name="Hortic Res">
        <title>Chromosome-scale assembly of the Dendrobium chrysotoxum genome enhances the understanding of orchid evolution.</title>
        <authorList>
            <person name="Zhang Y."/>
            <person name="Zhang G.Q."/>
            <person name="Zhang D."/>
            <person name="Liu X.D."/>
            <person name="Xu X.Y."/>
            <person name="Sun W.H."/>
            <person name="Yu X."/>
            <person name="Zhu X."/>
            <person name="Wang Z.W."/>
            <person name="Zhao X."/>
            <person name="Zhong W.Y."/>
            <person name="Chen H."/>
            <person name="Yin W.L."/>
            <person name="Huang T."/>
            <person name="Niu S.C."/>
            <person name="Liu Z.J."/>
        </authorList>
    </citation>
    <scope>NUCLEOTIDE SEQUENCE [LARGE SCALE GENOMIC DNA]</scope>
    <source>
        <strain evidence="2">Lindl</strain>
    </source>
</reference>
<evidence type="ECO:0000313" key="3">
    <source>
        <dbReference type="Proteomes" id="UP000775213"/>
    </source>
</evidence>
<evidence type="ECO:0000256" key="1">
    <source>
        <dbReference type="SAM" id="Phobius"/>
    </source>
</evidence>
<dbReference type="PANTHER" id="PTHR33726">
    <property type="entry name" value="TRANSMEMBRANE PROTEIN"/>
    <property type="match status" value="1"/>
</dbReference>
<protein>
    <recommendedName>
        <fullName evidence="4">Transmembrane protein</fullName>
    </recommendedName>
</protein>
<dbReference type="EMBL" id="JAGFBR010000018">
    <property type="protein sequence ID" value="KAH0449608.1"/>
    <property type="molecule type" value="Genomic_DNA"/>
</dbReference>
<keyword evidence="1" id="KW-0472">Membrane</keyword>
<evidence type="ECO:0000313" key="2">
    <source>
        <dbReference type="EMBL" id="KAH0449608.1"/>
    </source>
</evidence>
<dbReference type="PANTHER" id="PTHR33726:SF3">
    <property type="entry name" value="TRANSMEMBRANE PROTEIN"/>
    <property type="match status" value="1"/>
</dbReference>
<keyword evidence="1" id="KW-0812">Transmembrane</keyword>
<evidence type="ECO:0008006" key="4">
    <source>
        <dbReference type="Google" id="ProtNLM"/>
    </source>
</evidence>
<gene>
    <name evidence="2" type="ORF">IEQ34_020300</name>
</gene>
<comment type="caution">
    <text evidence="2">The sequence shown here is derived from an EMBL/GenBank/DDBJ whole genome shotgun (WGS) entry which is preliminary data.</text>
</comment>
<sequence>MESPPLTPSPSQSTVPSRRGWFKRLRRRSSFWPWKLRFLFSSSWRWNRLSRLRFSVLNELIFRILYVLEAIILISTLCFFYLFCGCHIWVSKSPTRANPCIRGIMPPSLRNKASLGYVTPQLEVVQPKNQI</sequence>